<dbReference type="KEGG" id="ttn:TTX_1635"/>
<protein>
    <submittedName>
        <fullName evidence="1">Uncharacterized protein</fullName>
    </submittedName>
</protein>
<dbReference type="AlphaFoldDB" id="G4RL14"/>
<dbReference type="HOGENOM" id="CLU_1648375_0_0_2"/>
<proteinExistence type="predicted"/>
<dbReference type="EMBL" id="FN869859">
    <property type="protein sequence ID" value="CCC82259.1"/>
    <property type="molecule type" value="Genomic_DNA"/>
</dbReference>
<evidence type="ECO:0000313" key="2">
    <source>
        <dbReference type="Proteomes" id="UP000002654"/>
    </source>
</evidence>
<keyword evidence="2" id="KW-1185">Reference proteome</keyword>
<dbReference type="GeneID" id="11262517"/>
<name>G4RL14_THETK</name>
<evidence type="ECO:0000313" key="1">
    <source>
        <dbReference type="EMBL" id="CCC82259.1"/>
    </source>
</evidence>
<dbReference type="PaxDb" id="768679-TTX_1635"/>
<dbReference type="OrthoDB" id="25020at2157"/>
<accession>G4RL14</accession>
<sequence length="156" mass="17416">MKIRYTLSDITIGEGPPRVTLVPPPPSEAEKWVGLGLAIAKWGYSVQILNLPTCREQTILKALKIARGVPVYLKYAHQVAFIGKGALLSPEAFCEENIRREAATNLRYLLDWRVCLSLNVRDAPVDVLGYLPEALEDLRAWLADKLGRRHLIDGAQ</sequence>
<dbReference type="STRING" id="768679.TTX_1635"/>
<dbReference type="eggNOG" id="arCOG05667">
    <property type="taxonomic scope" value="Archaea"/>
</dbReference>
<reference evidence="1 2" key="1">
    <citation type="journal article" date="2011" name="PLoS ONE">
        <title>The complete genome sequence of Thermoproteus tenax: a physiologically versatile member of the Crenarchaeota.</title>
        <authorList>
            <person name="Siebers B."/>
            <person name="Zaparty M."/>
            <person name="Raddatz G."/>
            <person name="Tjaden B."/>
            <person name="Albers S.V."/>
            <person name="Bell S.D."/>
            <person name="Blombach F."/>
            <person name="Kletzin A."/>
            <person name="Kyrpides N."/>
            <person name="Lanz C."/>
            <person name="Plagens A."/>
            <person name="Rampp M."/>
            <person name="Rosinus A."/>
            <person name="von Jan M."/>
            <person name="Makarova K.S."/>
            <person name="Klenk H.P."/>
            <person name="Schuster S.C."/>
            <person name="Hensel R."/>
        </authorList>
    </citation>
    <scope>NUCLEOTIDE SEQUENCE [LARGE SCALE GENOMIC DNA]</scope>
    <source>
        <strain evidence="2">ATCC 35583 / DSM 2078 / JCM 9277 / NBRC 100435 / Kra 1</strain>
    </source>
</reference>
<gene>
    <name evidence="1" type="ordered locus">TTX_1635</name>
</gene>
<organism evidence="1 2">
    <name type="scientific">Thermoproteus tenax (strain ATCC 35583 / DSM 2078 / JCM 9277 / NBRC 100435 / Kra 1)</name>
    <dbReference type="NCBI Taxonomy" id="768679"/>
    <lineage>
        <taxon>Archaea</taxon>
        <taxon>Thermoproteota</taxon>
        <taxon>Thermoprotei</taxon>
        <taxon>Thermoproteales</taxon>
        <taxon>Thermoproteaceae</taxon>
        <taxon>Thermoproteus</taxon>
    </lineage>
</organism>
<dbReference type="RefSeq" id="WP_014127513.1">
    <property type="nucleotide sequence ID" value="NC_016070.1"/>
</dbReference>
<dbReference type="Proteomes" id="UP000002654">
    <property type="component" value="Chromosome"/>
</dbReference>